<dbReference type="SUPFAM" id="SSF53335">
    <property type="entry name" value="S-adenosyl-L-methionine-dependent methyltransferases"/>
    <property type="match status" value="1"/>
</dbReference>
<keyword evidence="1" id="KW-0830">Ubiquinone</keyword>
<dbReference type="CDD" id="cd02440">
    <property type="entry name" value="AdoMet_MTases"/>
    <property type="match status" value="1"/>
</dbReference>
<reference evidence="1 2" key="1">
    <citation type="submission" date="2019-03" db="EMBL/GenBank/DDBJ databases">
        <title>Genomic Encyclopedia of Type Strains, Phase IV (KMG-IV): sequencing the most valuable type-strain genomes for metagenomic binning, comparative biology and taxonomic classification.</title>
        <authorList>
            <person name="Goeker M."/>
        </authorList>
    </citation>
    <scope>NUCLEOTIDE SEQUENCE [LARGE SCALE GENOMIC DNA]</scope>
    <source>
        <strain evidence="1 2">DSM 45775</strain>
    </source>
</reference>
<accession>A0A4V6PX12</accession>
<organism evidence="1 2">
    <name type="scientific">Actinomycetospora succinea</name>
    <dbReference type="NCBI Taxonomy" id="663603"/>
    <lineage>
        <taxon>Bacteria</taxon>
        <taxon>Bacillati</taxon>
        <taxon>Actinomycetota</taxon>
        <taxon>Actinomycetes</taxon>
        <taxon>Pseudonocardiales</taxon>
        <taxon>Pseudonocardiaceae</taxon>
        <taxon>Actinomycetospora</taxon>
    </lineage>
</organism>
<dbReference type="EMBL" id="SNYO01000003">
    <property type="protein sequence ID" value="TDQ60808.1"/>
    <property type="molecule type" value="Genomic_DNA"/>
</dbReference>
<keyword evidence="1" id="KW-0489">Methyltransferase</keyword>
<protein>
    <submittedName>
        <fullName evidence="1">Ubiquinone/menaquinone biosynthesis C-methylase UbiE</fullName>
    </submittedName>
</protein>
<name>A0A4V6PX12_9PSEU</name>
<dbReference type="Pfam" id="PF01209">
    <property type="entry name" value="Ubie_methyltran"/>
    <property type="match status" value="1"/>
</dbReference>
<dbReference type="InterPro" id="IPR029063">
    <property type="entry name" value="SAM-dependent_MTases_sf"/>
</dbReference>
<dbReference type="GO" id="GO:0008168">
    <property type="term" value="F:methyltransferase activity"/>
    <property type="evidence" value="ECO:0007669"/>
    <property type="project" value="UniProtKB-KW"/>
</dbReference>
<proteinExistence type="predicted"/>
<dbReference type="PANTHER" id="PTHR43591">
    <property type="entry name" value="METHYLTRANSFERASE"/>
    <property type="match status" value="1"/>
</dbReference>
<sequence length="280" mass="30064">MITRPSPSRLRTPATIAAAVGLAALVPPAWRSLRARRSAGFDRESAAAGVSAQFDQDAASYDRLVGANPGYYDHLRLSARRLELPNGGAGAALLDVGCGTGLSTAALLETYPGARIIAVDASAEMLAKAQEKPWPDTVRFVHARAEDLDEVLTAEGLDGPFDGLLAAYLVRNLPDRDAGVAVLVDHLAPGAPIAVHEYSVADSAYARAVWTAVCWAVIIPLGRRVTGDASLYRYLWRSVLAFDGLARLEQRLRDAGLREVHTRPVDGWQRGIVHTVLGRR</sequence>
<dbReference type="Gene3D" id="3.40.50.150">
    <property type="entry name" value="Vaccinia Virus protein VP39"/>
    <property type="match status" value="1"/>
</dbReference>
<dbReference type="PANTHER" id="PTHR43591:SF97">
    <property type="entry name" value="CLASS I SAM-DEPENDENT METHYLTRANSFERASE"/>
    <property type="match status" value="1"/>
</dbReference>
<gene>
    <name evidence="1" type="ORF">EV188_103310</name>
</gene>
<dbReference type="GO" id="GO:0032259">
    <property type="term" value="P:methylation"/>
    <property type="evidence" value="ECO:0007669"/>
    <property type="project" value="UniProtKB-KW"/>
</dbReference>
<keyword evidence="2" id="KW-1185">Reference proteome</keyword>
<keyword evidence="1" id="KW-0808">Transferase</keyword>
<evidence type="ECO:0000313" key="2">
    <source>
        <dbReference type="Proteomes" id="UP000295705"/>
    </source>
</evidence>
<evidence type="ECO:0000313" key="1">
    <source>
        <dbReference type="EMBL" id="TDQ60808.1"/>
    </source>
</evidence>
<dbReference type="AlphaFoldDB" id="A0A4V6PX12"/>
<comment type="caution">
    <text evidence="1">The sequence shown here is derived from an EMBL/GenBank/DDBJ whole genome shotgun (WGS) entry which is preliminary data.</text>
</comment>
<dbReference type="Proteomes" id="UP000295705">
    <property type="component" value="Unassembled WGS sequence"/>
</dbReference>